<name>A0A2A9MG02_BESBE</name>
<dbReference type="InterPro" id="IPR036755">
    <property type="entry name" value="SRS_dom_sf"/>
</dbReference>
<evidence type="ECO:0000259" key="2">
    <source>
        <dbReference type="Pfam" id="PF04092"/>
    </source>
</evidence>
<gene>
    <name evidence="3" type="ORF">BESB_033830</name>
</gene>
<feature type="domain" description="SRS" evidence="2">
    <location>
        <begin position="253"/>
        <end position="374"/>
    </location>
</feature>
<protein>
    <recommendedName>
        <fullName evidence="2">SRS domain-containing protein</fullName>
    </recommendedName>
</protein>
<evidence type="ECO:0000313" key="4">
    <source>
        <dbReference type="Proteomes" id="UP000224006"/>
    </source>
</evidence>
<dbReference type="Pfam" id="PF04092">
    <property type="entry name" value="SAG"/>
    <property type="match status" value="2"/>
</dbReference>
<proteinExistence type="predicted"/>
<dbReference type="GO" id="GO:0016020">
    <property type="term" value="C:membrane"/>
    <property type="evidence" value="ECO:0007669"/>
    <property type="project" value="InterPro"/>
</dbReference>
<keyword evidence="4" id="KW-1185">Reference proteome</keyword>
<feature type="region of interest" description="Disordered" evidence="1">
    <location>
        <begin position="223"/>
        <end position="250"/>
    </location>
</feature>
<accession>A0A2A9MG02</accession>
<evidence type="ECO:0000313" key="3">
    <source>
        <dbReference type="EMBL" id="PFH36925.1"/>
    </source>
</evidence>
<organism evidence="3 4">
    <name type="scientific">Besnoitia besnoiti</name>
    <name type="common">Apicomplexan protozoan</name>
    <dbReference type="NCBI Taxonomy" id="94643"/>
    <lineage>
        <taxon>Eukaryota</taxon>
        <taxon>Sar</taxon>
        <taxon>Alveolata</taxon>
        <taxon>Apicomplexa</taxon>
        <taxon>Conoidasida</taxon>
        <taxon>Coccidia</taxon>
        <taxon>Eucoccidiorida</taxon>
        <taxon>Eimeriorina</taxon>
        <taxon>Sarcocystidae</taxon>
        <taxon>Besnoitia</taxon>
    </lineage>
</organism>
<feature type="compositionally biased region" description="Polar residues" evidence="1">
    <location>
        <begin position="241"/>
        <end position="250"/>
    </location>
</feature>
<dbReference type="KEGG" id="bbes:BESB_033830"/>
<dbReference type="EMBL" id="NWUJ01000002">
    <property type="protein sequence ID" value="PFH36925.1"/>
    <property type="molecule type" value="Genomic_DNA"/>
</dbReference>
<dbReference type="Proteomes" id="UP000224006">
    <property type="component" value="Chromosome II"/>
</dbReference>
<dbReference type="AlphaFoldDB" id="A0A2A9MG02"/>
<comment type="caution">
    <text evidence="3">The sequence shown here is derived from an EMBL/GenBank/DDBJ whole genome shotgun (WGS) entry which is preliminary data.</text>
</comment>
<dbReference type="VEuPathDB" id="ToxoDB:BESB_033830"/>
<feature type="compositionally biased region" description="Basic and acidic residues" evidence="1">
    <location>
        <begin position="223"/>
        <end position="240"/>
    </location>
</feature>
<dbReference type="Gene3D" id="2.60.40.1320">
    <property type="entry name" value="SRS domain"/>
    <property type="match status" value="2"/>
</dbReference>
<feature type="domain" description="SRS" evidence="2">
    <location>
        <begin position="51"/>
        <end position="157"/>
    </location>
</feature>
<dbReference type="SUPFAM" id="SSF74877">
    <property type="entry name" value="Major surface antigen p30, SAG1"/>
    <property type="match status" value="1"/>
</dbReference>
<evidence type="ECO:0000256" key="1">
    <source>
        <dbReference type="SAM" id="MobiDB-lite"/>
    </source>
</evidence>
<feature type="region of interest" description="Disordered" evidence="1">
    <location>
        <begin position="173"/>
        <end position="192"/>
    </location>
</feature>
<feature type="region of interest" description="Disordered" evidence="1">
    <location>
        <begin position="34"/>
        <end position="54"/>
    </location>
</feature>
<dbReference type="InterPro" id="IPR007226">
    <property type="entry name" value="SRS_dom"/>
</dbReference>
<reference evidence="3 4" key="1">
    <citation type="submission" date="2017-09" db="EMBL/GenBank/DDBJ databases">
        <title>Genome sequencing of Besnoitia besnoiti strain Bb-Ger1.</title>
        <authorList>
            <person name="Schares G."/>
            <person name="Venepally P."/>
            <person name="Lorenzi H.A."/>
        </authorList>
    </citation>
    <scope>NUCLEOTIDE SEQUENCE [LARGE SCALE GENOMIC DNA]</scope>
    <source>
        <strain evidence="3 4">Bb-Ger1</strain>
    </source>
</reference>
<dbReference type="GeneID" id="40308364"/>
<sequence length="407" mass="43569">MHRGMGYARGFVTATHFAVAVLVALALVRSRPSYGQEDGLAPSGGALQEGTCDEKNTSTGGLALTLRPSDEYVSFKCGETGTAELLPAFEQQMVYDDPDCGEQHKKELQLACLDAKLYEEPPNQEQGRPKSYKLSVPRGGRSKTTLCYKCKLTAKPNQVNVEKNNRREGVAVRASGDRGDAGVAEESGPVGGLRTGDGLETHNEENSVSGAVTYCLVKIEVQESSKPGKPEKPQAPDEHLTPSTSHDGSLQVTECNKDTVTEVLSPEKTVRFRCEKDHVLKPSTSAMVYDDSDEQCTKEVELSSIVNAALKPPNSKSGTSETTDYYELALEATPKHDAALCYRCVVPDPDGKWSSTSMRTAAPEQKGCLLKVSVKGTDGSASLATSVSALPPTLVGSAISLLLYAMM</sequence>
<dbReference type="RefSeq" id="XP_029220934.1">
    <property type="nucleotide sequence ID" value="XM_029361969.1"/>
</dbReference>